<evidence type="ECO:0000313" key="1">
    <source>
        <dbReference type="EMBL" id="QHU15900.1"/>
    </source>
</evidence>
<organism evidence="1">
    <name type="scientific">viral metagenome</name>
    <dbReference type="NCBI Taxonomy" id="1070528"/>
    <lineage>
        <taxon>unclassified sequences</taxon>
        <taxon>metagenomes</taxon>
        <taxon>organismal metagenomes</taxon>
    </lineage>
</organism>
<protein>
    <submittedName>
        <fullName evidence="1">Uncharacterized protein</fullName>
    </submittedName>
</protein>
<proteinExistence type="predicted"/>
<dbReference type="EMBL" id="MN740869">
    <property type="protein sequence ID" value="QHU15900.1"/>
    <property type="molecule type" value="Genomic_DNA"/>
</dbReference>
<sequence length="193" mass="22016">MSSAYTYIDDTHDLQQSLKTLSSTTPNAQQGFSAYDDRLDLNQYVGWNTISDWNPLTQKLFTKTTVNMIAQKVADYLTGVDANGRRIIPSERVVISALFGIFKEHVPRTGDIYGKFLVVDDSKRNDYAYIVDKTISLLVQGIRDDLGMAEQNQKLTIWTTVLGDFNEHGLRQHPPLKINNGKRPDPMLFHMRY</sequence>
<dbReference type="AlphaFoldDB" id="A0A6C0KGU9"/>
<reference evidence="1" key="1">
    <citation type="journal article" date="2020" name="Nature">
        <title>Giant virus diversity and host interactions through global metagenomics.</title>
        <authorList>
            <person name="Schulz F."/>
            <person name="Roux S."/>
            <person name="Paez-Espino D."/>
            <person name="Jungbluth S."/>
            <person name="Walsh D.A."/>
            <person name="Denef V.J."/>
            <person name="McMahon K.D."/>
            <person name="Konstantinidis K.T."/>
            <person name="Eloe-Fadrosh E.A."/>
            <person name="Kyrpides N.C."/>
            <person name="Woyke T."/>
        </authorList>
    </citation>
    <scope>NUCLEOTIDE SEQUENCE</scope>
    <source>
        <strain evidence="1">GVMAG-S-3300010158-109</strain>
    </source>
</reference>
<name>A0A6C0KGU9_9ZZZZ</name>
<accession>A0A6C0KGU9</accession>